<feature type="region of interest" description="Disordered" evidence="1">
    <location>
        <begin position="82"/>
        <end position="103"/>
    </location>
</feature>
<evidence type="ECO:0000256" key="1">
    <source>
        <dbReference type="SAM" id="MobiDB-lite"/>
    </source>
</evidence>
<protein>
    <submittedName>
        <fullName evidence="2">LO4</fullName>
    </submittedName>
</protein>
<feature type="compositionally biased region" description="Pro residues" evidence="1">
    <location>
        <begin position="302"/>
        <end position="315"/>
    </location>
</feature>
<feature type="compositionally biased region" description="Basic residues" evidence="1">
    <location>
        <begin position="32"/>
        <end position="54"/>
    </location>
</feature>
<dbReference type="Proteomes" id="UP000290636">
    <property type="component" value="Segment"/>
</dbReference>
<feature type="compositionally biased region" description="Basic and acidic residues" evidence="1">
    <location>
        <begin position="332"/>
        <end position="344"/>
    </location>
</feature>
<organism evidence="2">
    <name type="scientific">Rhynchobatus djiddensis adomavirus 1</name>
    <dbReference type="NCBI Taxonomy" id="2175117"/>
    <lineage>
        <taxon>Viruses</taxon>
        <taxon>Adomaviruses</taxon>
    </lineage>
</organism>
<accession>A0A2S1MK64</accession>
<feature type="region of interest" description="Disordered" evidence="1">
    <location>
        <begin position="284"/>
        <end position="344"/>
    </location>
</feature>
<dbReference type="RefSeq" id="YP_009552701.1">
    <property type="nucleotide sequence ID" value="NC_040625.1"/>
</dbReference>
<feature type="compositionally biased region" description="Polar residues" evidence="1">
    <location>
        <begin position="286"/>
        <end position="298"/>
    </location>
</feature>
<reference evidence="2" key="1">
    <citation type="submission" date="2017-09" db="EMBL/GenBank/DDBJ databases">
        <title>First adomaviral infection in elasmobranch: viral epithelial cell cytokaryomegaly disease caused by a new DNA virus, with molecular evidence from viral loads and in situ hybridization.</title>
        <authorList>
            <person name="Dill J."/>
            <person name="Ng T.F.F."/>
            <person name="Delwart E."/>
            <person name="Buck C.B."/>
            <person name="Camus A."/>
        </authorList>
    </citation>
    <scope>NUCLEOTIDE SEQUENCE [LARGE SCALE GENOMIC DNA]</scope>
    <source>
        <strain evidence="2">UGA1</strain>
    </source>
</reference>
<feature type="compositionally biased region" description="Polar residues" evidence="1">
    <location>
        <begin position="84"/>
        <end position="95"/>
    </location>
</feature>
<name>A0A2S1MK64_9VIRU</name>
<dbReference type="GeneID" id="41702104"/>
<dbReference type="KEGG" id="vg:41702104"/>
<sequence length="435" mass="49540">MAREMRLRKRNRIRKNVEKKTKVKHRAVRAKRTTRKRKIKKKVTRQKALQRNRQKVSQAVSIPVSVNPNFNVSIPSDQRLPFSREQSQTQINSRDITGRNDQSRSNSILRKVARFVAPAALSAAASYCGIPSLIPSTISALGNLHQSWNNVEERQIPLENILPIDSNSSRWPRLSSLPQAIALAIMQAGNMFKSQRGGKFTFRSHRRKIYRSVIPINVQRQRYTPRRRGLVRIPVRSIKDAPDMTSITHILQPHTHRHTEQSLDLLHTDLPSLQISDSRIPLPILTTGSTMDNNNGSINRPKVPPPPPPPLPPPGTFTSGTPLSTTIHRGKRPTEKKATPKSKEDTLQEKLLNELKQGVRLRPVSHRPIRQKEQTEPSLHEQLMTGIKTFGRTSNQKNLNVPGVYNDMTDLSSIFRSRLESPVRLSETQRQHLYI</sequence>
<feature type="compositionally biased region" description="Low complexity" evidence="1">
    <location>
        <begin position="316"/>
        <end position="326"/>
    </location>
</feature>
<dbReference type="EMBL" id="MF946548">
    <property type="protein sequence ID" value="AWG87401.1"/>
    <property type="molecule type" value="Genomic_DNA"/>
</dbReference>
<proteinExistence type="predicted"/>
<feature type="region of interest" description="Disordered" evidence="1">
    <location>
        <begin position="32"/>
        <end position="56"/>
    </location>
</feature>
<evidence type="ECO:0000313" key="2">
    <source>
        <dbReference type="EMBL" id="AWG87401.1"/>
    </source>
</evidence>